<keyword evidence="2" id="KW-1185">Reference proteome</keyword>
<evidence type="ECO:0000313" key="1">
    <source>
        <dbReference type="EMBL" id="TDO45923.1"/>
    </source>
</evidence>
<organism evidence="1 2">
    <name type="scientific">Kribbella caucasensis</name>
    <dbReference type="NCBI Taxonomy" id="2512215"/>
    <lineage>
        <taxon>Bacteria</taxon>
        <taxon>Bacillati</taxon>
        <taxon>Actinomycetota</taxon>
        <taxon>Actinomycetes</taxon>
        <taxon>Propionibacteriales</taxon>
        <taxon>Kribbellaceae</taxon>
        <taxon>Kribbella</taxon>
    </lineage>
</organism>
<name>A0A4R6K8A7_9ACTN</name>
<accession>A0A4R6K8A7</accession>
<dbReference type="EMBL" id="SNWQ01000012">
    <property type="protein sequence ID" value="TDO45923.1"/>
    <property type="molecule type" value="Genomic_DNA"/>
</dbReference>
<reference evidence="1 2" key="1">
    <citation type="submission" date="2019-03" db="EMBL/GenBank/DDBJ databases">
        <title>Genomic Encyclopedia of Type Strains, Phase III (KMG-III): the genomes of soil and plant-associated and newly described type strains.</title>
        <authorList>
            <person name="Whitman W."/>
        </authorList>
    </citation>
    <scope>NUCLEOTIDE SEQUENCE [LARGE SCALE GENOMIC DNA]</scope>
    <source>
        <strain evidence="1 2">VKM Ac-2527</strain>
    </source>
</reference>
<sequence length="95" mass="10716">MGRVIKLFGDSGGESLSQWAEQLEQYLDEQASVEHLRERQMPQPPWPANDNPMLGYLLTRAQEIAANEGQRTALVWLAAHAWFEGGLDAIHNTEQ</sequence>
<dbReference type="Proteomes" id="UP000295388">
    <property type="component" value="Unassembled WGS sequence"/>
</dbReference>
<protein>
    <submittedName>
        <fullName evidence="1">Uncharacterized protein</fullName>
    </submittedName>
</protein>
<gene>
    <name evidence="1" type="ORF">EV643_112253</name>
</gene>
<proteinExistence type="predicted"/>
<dbReference type="AlphaFoldDB" id="A0A4R6K8A7"/>
<comment type="caution">
    <text evidence="1">The sequence shown here is derived from an EMBL/GenBank/DDBJ whole genome shotgun (WGS) entry which is preliminary data.</text>
</comment>
<evidence type="ECO:0000313" key="2">
    <source>
        <dbReference type="Proteomes" id="UP000295388"/>
    </source>
</evidence>